<reference evidence="6" key="2">
    <citation type="submission" date="2021-04" db="EMBL/GenBank/DDBJ databases">
        <authorList>
            <person name="Gilroy R."/>
        </authorList>
    </citation>
    <scope>NUCLEOTIDE SEQUENCE</scope>
    <source>
        <strain evidence="6">CHK186-16707</strain>
    </source>
</reference>
<keyword evidence="5" id="KW-0479">Metal-binding</keyword>
<dbReference type="NCBIfam" id="TIGR02727">
    <property type="entry name" value="MTHFS_bact"/>
    <property type="match status" value="1"/>
</dbReference>
<dbReference type="SUPFAM" id="SSF100950">
    <property type="entry name" value="NagB/RpiA/CoA transferase-like"/>
    <property type="match status" value="1"/>
</dbReference>
<dbReference type="GO" id="GO:0030272">
    <property type="term" value="F:5-formyltetrahydrofolate cyclo-ligase activity"/>
    <property type="evidence" value="ECO:0007669"/>
    <property type="project" value="UniProtKB-EC"/>
</dbReference>
<accession>A0A9D2HCS7</accession>
<dbReference type="PANTHER" id="PTHR23407">
    <property type="entry name" value="ATPASE INHIBITOR/5-FORMYLTETRAHYDROFOLATE CYCLO-LIGASE"/>
    <property type="match status" value="1"/>
</dbReference>
<evidence type="ECO:0000256" key="3">
    <source>
        <dbReference type="ARBA" id="ARBA00022840"/>
    </source>
</evidence>
<dbReference type="Pfam" id="PF01812">
    <property type="entry name" value="5-FTHF_cyc-lig"/>
    <property type="match status" value="1"/>
</dbReference>
<evidence type="ECO:0000256" key="5">
    <source>
        <dbReference type="RuleBase" id="RU361279"/>
    </source>
</evidence>
<dbReference type="InterPro" id="IPR037171">
    <property type="entry name" value="NagB/RpiA_transferase-like"/>
</dbReference>
<sequence>MPSSPSPLSNLCSGESKNKAALRARLRECRAALAADVPRHAALSADLQRRLLADAVWRESPVVMLYCAVRGEVDTSLLLAEAWASGKRVLLPRCRPDERGVMDAVACSGPAALVRSGLGIPEPTGKAAPPELTREALIVTPGLAFDREGYRLGYGGGYYDRLLQTGGRIAVGLVFTEHLLDRVPREAWDRPVNALCTEESLLWI</sequence>
<dbReference type="GO" id="GO:0005524">
    <property type="term" value="F:ATP binding"/>
    <property type="evidence" value="ECO:0007669"/>
    <property type="project" value="UniProtKB-KW"/>
</dbReference>
<dbReference type="AlphaFoldDB" id="A0A9D2HCS7"/>
<dbReference type="EMBL" id="DXAN01000003">
    <property type="protein sequence ID" value="HJA07776.1"/>
    <property type="molecule type" value="Genomic_DNA"/>
</dbReference>
<evidence type="ECO:0000256" key="1">
    <source>
        <dbReference type="ARBA" id="ARBA00010638"/>
    </source>
</evidence>
<dbReference type="GO" id="GO:0009396">
    <property type="term" value="P:folic acid-containing compound biosynthetic process"/>
    <property type="evidence" value="ECO:0007669"/>
    <property type="project" value="TreeGrafter"/>
</dbReference>
<evidence type="ECO:0000256" key="4">
    <source>
        <dbReference type="PIRSR" id="PIRSR006806-1"/>
    </source>
</evidence>
<dbReference type="PIRSF" id="PIRSF006806">
    <property type="entry name" value="FTHF_cligase"/>
    <property type="match status" value="1"/>
</dbReference>
<organism evidence="6 7">
    <name type="scientific">Candidatus Mailhella merdigallinarum</name>
    <dbReference type="NCBI Taxonomy" id="2838658"/>
    <lineage>
        <taxon>Bacteria</taxon>
        <taxon>Pseudomonadati</taxon>
        <taxon>Thermodesulfobacteriota</taxon>
        <taxon>Desulfovibrionia</taxon>
        <taxon>Desulfovibrionales</taxon>
        <taxon>Desulfovibrionaceae</taxon>
        <taxon>Mailhella</taxon>
    </lineage>
</organism>
<dbReference type="InterPro" id="IPR024185">
    <property type="entry name" value="FTHF_cligase-like_sf"/>
</dbReference>
<dbReference type="GO" id="GO:0035999">
    <property type="term" value="P:tetrahydrofolate interconversion"/>
    <property type="evidence" value="ECO:0007669"/>
    <property type="project" value="TreeGrafter"/>
</dbReference>
<comment type="cofactor">
    <cofactor evidence="5">
        <name>Mg(2+)</name>
        <dbReference type="ChEBI" id="CHEBI:18420"/>
    </cofactor>
</comment>
<dbReference type="GO" id="GO:0046872">
    <property type="term" value="F:metal ion binding"/>
    <property type="evidence" value="ECO:0007669"/>
    <property type="project" value="UniProtKB-KW"/>
</dbReference>
<comment type="similarity">
    <text evidence="1 5">Belongs to the 5-formyltetrahydrofolate cyclo-ligase family.</text>
</comment>
<comment type="catalytic activity">
    <reaction evidence="5">
        <text>(6S)-5-formyl-5,6,7,8-tetrahydrofolate + ATP = (6R)-5,10-methenyltetrahydrofolate + ADP + phosphate</text>
        <dbReference type="Rhea" id="RHEA:10488"/>
        <dbReference type="ChEBI" id="CHEBI:30616"/>
        <dbReference type="ChEBI" id="CHEBI:43474"/>
        <dbReference type="ChEBI" id="CHEBI:57455"/>
        <dbReference type="ChEBI" id="CHEBI:57457"/>
        <dbReference type="ChEBI" id="CHEBI:456216"/>
        <dbReference type="EC" id="6.3.3.2"/>
    </reaction>
</comment>
<evidence type="ECO:0000313" key="6">
    <source>
        <dbReference type="EMBL" id="HJA07776.1"/>
    </source>
</evidence>
<keyword evidence="6" id="KW-0436">Ligase</keyword>
<dbReference type="Gene3D" id="3.40.50.10420">
    <property type="entry name" value="NagB/RpiA/CoA transferase-like"/>
    <property type="match status" value="1"/>
</dbReference>
<keyword evidence="2 4" id="KW-0547">Nucleotide-binding</keyword>
<evidence type="ECO:0000313" key="7">
    <source>
        <dbReference type="Proteomes" id="UP000824225"/>
    </source>
</evidence>
<evidence type="ECO:0000256" key="2">
    <source>
        <dbReference type="ARBA" id="ARBA00022741"/>
    </source>
</evidence>
<reference evidence="6" key="1">
    <citation type="journal article" date="2021" name="PeerJ">
        <title>Extensive microbial diversity within the chicken gut microbiome revealed by metagenomics and culture.</title>
        <authorList>
            <person name="Gilroy R."/>
            <person name="Ravi A."/>
            <person name="Getino M."/>
            <person name="Pursley I."/>
            <person name="Horton D.L."/>
            <person name="Alikhan N.F."/>
            <person name="Baker D."/>
            <person name="Gharbi K."/>
            <person name="Hall N."/>
            <person name="Watson M."/>
            <person name="Adriaenssens E.M."/>
            <person name="Foster-Nyarko E."/>
            <person name="Jarju S."/>
            <person name="Secka A."/>
            <person name="Antonio M."/>
            <person name="Oren A."/>
            <person name="Chaudhuri R.R."/>
            <person name="La Ragione R."/>
            <person name="Hildebrand F."/>
            <person name="Pallen M.J."/>
        </authorList>
    </citation>
    <scope>NUCLEOTIDE SEQUENCE</scope>
    <source>
        <strain evidence="6">CHK186-16707</strain>
    </source>
</reference>
<comment type="caution">
    <text evidence="6">The sequence shown here is derived from an EMBL/GenBank/DDBJ whole genome shotgun (WGS) entry which is preliminary data.</text>
</comment>
<dbReference type="EC" id="6.3.3.2" evidence="5"/>
<proteinExistence type="inferred from homology"/>
<keyword evidence="5" id="KW-0460">Magnesium</keyword>
<protein>
    <recommendedName>
        <fullName evidence="5">5-formyltetrahydrofolate cyclo-ligase</fullName>
        <ecNumber evidence="5">6.3.3.2</ecNumber>
    </recommendedName>
</protein>
<feature type="binding site" evidence="4">
    <location>
        <begin position="151"/>
        <end position="159"/>
    </location>
    <ligand>
        <name>ATP</name>
        <dbReference type="ChEBI" id="CHEBI:30616"/>
    </ligand>
</feature>
<name>A0A9D2HCS7_9BACT</name>
<keyword evidence="3 4" id="KW-0067">ATP-binding</keyword>
<dbReference type="Proteomes" id="UP000824225">
    <property type="component" value="Unassembled WGS sequence"/>
</dbReference>
<dbReference type="PANTHER" id="PTHR23407:SF1">
    <property type="entry name" value="5-FORMYLTETRAHYDROFOLATE CYCLO-LIGASE"/>
    <property type="match status" value="1"/>
</dbReference>
<feature type="binding site" evidence="4">
    <location>
        <position position="72"/>
    </location>
    <ligand>
        <name>substrate</name>
    </ligand>
</feature>
<feature type="binding site" evidence="4">
    <location>
        <begin position="19"/>
        <end position="23"/>
    </location>
    <ligand>
        <name>ATP</name>
        <dbReference type="ChEBI" id="CHEBI:30616"/>
    </ligand>
</feature>
<dbReference type="InterPro" id="IPR002698">
    <property type="entry name" value="FTHF_cligase"/>
</dbReference>
<gene>
    <name evidence="6" type="ORF">H9962_01085</name>
</gene>